<evidence type="ECO:0000256" key="1">
    <source>
        <dbReference type="SAM" id="MobiDB-lite"/>
    </source>
</evidence>
<feature type="chain" id="PRO_5020622514" evidence="2">
    <location>
        <begin position="36"/>
        <end position="198"/>
    </location>
</feature>
<gene>
    <name evidence="4" type="ORF">ESP57_03270</name>
</gene>
<dbReference type="InterPro" id="IPR050570">
    <property type="entry name" value="Cell_wall_metabolism_enzyme"/>
</dbReference>
<evidence type="ECO:0000256" key="2">
    <source>
        <dbReference type="SAM" id="SignalP"/>
    </source>
</evidence>
<evidence type="ECO:0000259" key="3">
    <source>
        <dbReference type="Pfam" id="PF01551"/>
    </source>
</evidence>
<accession>A0A4Q2JVL5</accession>
<dbReference type="InterPro" id="IPR016047">
    <property type="entry name" value="M23ase_b-sheet_dom"/>
</dbReference>
<dbReference type="AlphaFoldDB" id="A0A4Q2JVL5"/>
<proteinExistence type="predicted"/>
<keyword evidence="5" id="KW-1185">Reference proteome</keyword>
<reference evidence="4 5" key="1">
    <citation type="submission" date="2019-01" db="EMBL/GenBank/DDBJ databases">
        <authorList>
            <person name="Li J."/>
        </authorList>
    </citation>
    <scope>NUCLEOTIDE SEQUENCE [LARGE SCALE GENOMIC DNA]</scope>
    <source>
        <strain evidence="4 5">CCUG 35506</strain>
    </source>
</reference>
<dbReference type="PANTHER" id="PTHR21666">
    <property type="entry name" value="PEPTIDASE-RELATED"/>
    <property type="match status" value="1"/>
</dbReference>
<dbReference type="PANTHER" id="PTHR21666:SF270">
    <property type="entry name" value="MUREIN HYDROLASE ACTIVATOR ENVC"/>
    <property type="match status" value="1"/>
</dbReference>
<sequence length="198" mass="19906">MNARTARRRRAARLASSIPVIVVLALVATASAASAAEEPSSVAMSETGRLDVSSRRDASKPPVEPWRWPVAAPIRILAPFRAPPTPYTAGHRGIDVAAAAGAPVVAPAPGVVSFSGMVAGRPVVAIDHGNGVVSAVEPVAGVVEAGTPVTAGDAIGSVATGGHCDSGCVHFGVRVDGEYVSPFLFLGGLPRAVLLPPA</sequence>
<name>A0A4Q2JVL5_9MICO</name>
<feature type="domain" description="M23ase beta-sheet core" evidence="3">
    <location>
        <begin position="90"/>
        <end position="182"/>
    </location>
</feature>
<dbReference type="SUPFAM" id="SSF51261">
    <property type="entry name" value="Duplicated hybrid motif"/>
    <property type="match status" value="1"/>
</dbReference>
<feature type="signal peptide" evidence="2">
    <location>
        <begin position="1"/>
        <end position="35"/>
    </location>
</feature>
<dbReference type="GO" id="GO:0004222">
    <property type="term" value="F:metalloendopeptidase activity"/>
    <property type="evidence" value="ECO:0007669"/>
    <property type="project" value="TreeGrafter"/>
</dbReference>
<dbReference type="Proteomes" id="UP000292935">
    <property type="component" value="Unassembled WGS sequence"/>
</dbReference>
<feature type="compositionally biased region" description="Basic and acidic residues" evidence="1">
    <location>
        <begin position="48"/>
        <end position="59"/>
    </location>
</feature>
<organism evidence="4 5">
    <name type="scientific">Agromyces fucosus</name>
    <dbReference type="NCBI Taxonomy" id="41985"/>
    <lineage>
        <taxon>Bacteria</taxon>
        <taxon>Bacillati</taxon>
        <taxon>Actinomycetota</taxon>
        <taxon>Actinomycetes</taxon>
        <taxon>Micrococcales</taxon>
        <taxon>Microbacteriaceae</taxon>
        <taxon>Agromyces</taxon>
    </lineage>
</organism>
<dbReference type="OrthoDB" id="5245088at2"/>
<comment type="caution">
    <text evidence="4">The sequence shown here is derived from an EMBL/GenBank/DDBJ whole genome shotgun (WGS) entry which is preliminary data.</text>
</comment>
<dbReference type="Gene3D" id="2.70.70.10">
    <property type="entry name" value="Glucose Permease (Domain IIA)"/>
    <property type="match status" value="1"/>
</dbReference>
<dbReference type="InterPro" id="IPR011055">
    <property type="entry name" value="Dup_hybrid_motif"/>
</dbReference>
<dbReference type="Pfam" id="PF01551">
    <property type="entry name" value="Peptidase_M23"/>
    <property type="match status" value="1"/>
</dbReference>
<keyword evidence="2" id="KW-0732">Signal</keyword>
<feature type="region of interest" description="Disordered" evidence="1">
    <location>
        <begin position="37"/>
        <end position="64"/>
    </location>
</feature>
<evidence type="ECO:0000313" key="5">
    <source>
        <dbReference type="Proteomes" id="UP000292935"/>
    </source>
</evidence>
<evidence type="ECO:0000313" key="4">
    <source>
        <dbReference type="EMBL" id="RXZ50829.1"/>
    </source>
</evidence>
<dbReference type="EMBL" id="SDPO01000001">
    <property type="protein sequence ID" value="RXZ50829.1"/>
    <property type="molecule type" value="Genomic_DNA"/>
</dbReference>
<protein>
    <submittedName>
        <fullName evidence="4">M23 family peptidase</fullName>
    </submittedName>
</protein>